<reference evidence="2" key="1">
    <citation type="journal article" date="2017" name="Mycologia">
        <title>Fusarium algeriense, sp. nov., a novel toxigenic crown rot pathogen of durum wheat from Algeria is nested in the Fusarium burgessii species complex.</title>
        <authorList>
            <person name="Laraba I."/>
            <person name="Keddad A."/>
            <person name="Boureghda H."/>
            <person name="Abdallah N."/>
            <person name="Vaughan M.M."/>
            <person name="Proctor R.H."/>
            <person name="Busman M."/>
            <person name="O'Donnell K."/>
        </authorList>
    </citation>
    <scope>NUCLEOTIDE SEQUENCE</scope>
    <source>
        <strain evidence="2">NRRL 25174</strain>
    </source>
</reference>
<feature type="region of interest" description="Disordered" evidence="1">
    <location>
        <begin position="1"/>
        <end position="100"/>
    </location>
</feature>
<dbReference type="Proteomes" id="UP000730481">
    <property type="component" value="Unassembled WGS sequence"/>
</dbReference>
<feature type="compositionally biased region" description="Basic and acidic residues" evidence="1">
    <location>
        <begin position="8"/>
        <end position="31"/>
    </location>
</feature>
<organism evidence="2 3">
    <name type="scientific">Fusarium beomiforme</name>
    <dbReference type="NCBI Taxonomy" id="44412"/>
    <lineage>
        <taxon>Eukaryota</taxon>
        <taxon>Fungi</taxon>
        <taxon>Dikarya</taxon>
        <taxon>Ascomycota</taxon>
        <taxon>Pezizomycotina</taxon>
        <taxon>Sordariomycetes</taxon>
        <taxon>Hypocreomycetidae</taxon>
        <taxon>Hypocreales</taxon>
        <taxon>Nectriaceae</taxon>
        <taxon>Fusarium</taxon>
        <taxon>Fusarium burgessii species complex</taxon>
    </lineage>
</organism>
<feature type="compositionally biased region" description="Basic and acidic residues" evidence="1">
    <location>
        <begin position="54"/>
        <end position="93"/>
    </location>
</feature>
<sequence>MASKNNNGKKDGGKSDEKPPISKETREDLRRMTQSLTDQATIEALSRAGAMAKIKREQGQSLREKRVEAGEKKEGEVEEGKSAGKDASKDGKGKNKNTKT</sequence>
<dbReference type="EMBL" id="PVQB02000540">
    <property type="protein sequence ID" value="KAF4335689.1"/>
    <property type="molecule type" value="Genomic_DNA"/>
</dbReference>
<evidence type="ECO:0000313" key="3">
    <source>
        <dbReference type="Proteomes" id="UP000730481"/>
    </source>
</evidence>
<reference evidence="2" key="2">
    <citation type="submission" date="2020-02" db="EMBL/GenBank/DDBJ databases">
        <title>Identification and distribution of gene clusters putatively required for synthesis of sphingolipid metabolism inhibitors in phylogenetically diverse species of the filamentous fungus Fusarium.</title>
        <authorList>
            <person name="Kim H.-S."/>
            <person name="Busman M."/>
            <person name="Brown D.W."/>
            <person name="Divon H."/>
            <person name="Uhlig S."/>
            <person name="Proctor R.H."/>
        </authorList>
    </citation>
    <scope>NUCLEOTIDE SEQUENCE</scope>
    <source>
        <strain evidence="2">NRRL 25174</strain>
    </source>
</reference>
<evidence type="ECO:0000313" key="2">
    <source>
        <dbReference type="EMBL" id="KAF4335689.1"/>
    </source>
</evidence>
<evidence type="ECO:0000256" key="1">
    <source>
        <dbReference type="SAM" id="MobiDB-lite"/>
    </source>
</evidence>
<dbReference type="AlphaFoldDB" id="A0A9P5AC96"/>
<name>A0A9P5AC96_9HYPO</name>
<dbReference type="OrthoDB" id="5098910at2759"/>
<protein>
    <submittedName>
        <fullName evidence="2">Uncharacterized protein</fullName>
    </submittedName>
</protein>
<proteinExistence type="predicted"/>
<accession>A0A9P5AC96</accession>
<gene>
    <name evidence="2" type="ORF">FBEOM_10451</name>
</gene>
<comment type="caution">
    <text evidence="2">The sequence shown here is derived from an EMBL/GenBank/DDBJ whole genome shotgun (WGS) entry which is preliminary data.</text>
</comment>
<keyword evidence="3" id="KW-1185">Reference proteome</keyword>